<gene>
    <name evidence="1" type="ORF">S01H1_29921</name>
</gene>
<proteinExistence type="predicted"/>
<name>X0TK10_9ZZZZ</name>
<protein>
    <submittedName>
        <fullName evidence="1">Uncharacterized protein</fullName>
    </submittedName>
</protein>
<sequence length="112" mass="12234">MPVANTEIFTSHETLWVQQGGPGSDFVIMGNCYEIGDTTEPEGDRTPHFCRDLVAGAGNFSIVKQTRGTPGLITFQLSAPKYRMDNLLRTLTCPFDLQVIAKSCGNQTTYSG</sequence>
<feature type="non-terminal residue" evidence="1">
    <location>
        <position position="112"/>
    </location>
</feature>
<evidence type="ECO:0000313" key="1">
    <source>
        <dbReference type="EMBL" id="GAF93893.1"/>
    </source>
</evidence>
<comment type="caution">
    <text evidence="1">The sequence shown here is derived from an EMBL/GenBank/DDBJ whole genome shotgun (WGS) entry which is preliminary data.</text>
</comment>
<dbReference type="AlphaFoldDB" id="X0TK10"/>
<dbReference type="EMBL" id="BARS01018387">
    <property type="protein sequence ID" value="GAF93893.1"/>
    <property type="molecule type" value="Genomic_DNA"/>
</dbReference>
<reference evidence="1" key="1">
    <citation type="journal article" date="2014" name="Front. Microbiol.">
        <title>High frequency of phylogenetically diverse reductive dehalogenase-homologous genes in deep subseafloor sedimentary metagenomes.</title>
        <authorList>
            <person name="Kawai M."/>
            <person name="Futagami T."/>
            <person name="Toyoda A."/>
            <person name="Takaki Y."/>
            <person name="Nishi S."/>
            <person name="Hori S."/>
            <person name="Arai W."/>
            <person name="Tsubouchi T."/>
            <person name="Morono Y."/>
            <person name="Uchiyama I."/>
            <person name="Ito T."/>
            <person name="Fujiyama A."/>
            <person name="Inagaki F."/>
            <person name="Takami H."/>
        </authorList>
    </citation>
    <scope>NUCLEOTIDE SEQUENCE</scope>
    <source>
        <strain evidence="1">Expedition CK06-06</strain>
    </source>
</reference>
<organism evidence="1">
    <name type="scientific">marine sediment metagenome</name>
    <dbReference type="NCBI Taxonomy" id="412755"/>
    <lineage>
        <taxon>unclassified sequences</taxon>
        <taxon>metagenomes</taxon>
        <taxon>ecological metagenomes</taxon>
    </lineage>
</organism>
<accession>X0TK10</accession>